<comment type="caution">
    <text evidence="2">The sequence shown here is derived from an EMBL/GenBank/DDBJ whole genome shotgun (WGS) entry which is preliminary data.</text>
</comment>
<feature type="compositionally biased region" description="Polar residues" evidence="1">
    <location>
        <begin position="17"/>
        <end position="38"/>
    </location>
</feature>
<reference evidence="2 3" key="1">
    <citation type="journal article" date="2016" name="Sci. Rep.">
        <title>Draft genome sequencing and secretome analysis of fungal phytopathogen Ascochyta rabiei provides insight into the necrotrophic effector repertoire.</title>
        <authorList>
            <person name="Verma S."/>
            <person name="Gazara R.K."/>
            <person name="Nizam S."/>
            <person name="Parween S."/>
            <person name="Chattopadhyay D."/>
            <person name="Verma P.K."/>
        </authorList>
    </citation>
    <scope>NUCLEOTIDE SEQUENCE [LARGE SCALE GENOMIC DNA]</scope>
    <source>
        <strain evidence="2 3">ArDII</strain>
    </source>
</reference>
<evidence type="ECO:0000313" key="2">
    <source>
        <dbReference type="EMBL" id="KZM20742.1"/>
    </source>
</evidence>
<keyword evidence="3" id="KW-1185">Reference proteome</keyword>
<sequence>MAPDSHKPTLLVAEVTTIPTSPTENAPITTSTVPNTNQPRPPHSRKALQDATSDPTPPPPSLPPAHVSSSGSLTTIPTTPSRDISTTISSQDMKKWMEKGTFGDEDLKMSSELHVVCTSEQDVNRALRRRSQAQQ</sequence>
<gene>
    <name evidence="2" type="ORF">ST47_g8115</name>
</gene>
<accession>A0A162ZPS4</accession>
<dbReference type="AlphaFoldDB" id="A0A162ZPS4"/>
<protein>
    <submittedName>
        <fullName evidence="2">Uncharacterized protein</fullName>
    </submittedName>
</protein>
<dbReference type="EMBL" id="JYNV01000271">
    <property type="protein sequence ID" value="KZM20742.1"/>
    <property type="molecule type" value="Genomic_DNA"/>
</dbReference>
<proteinExistence type="predicted"/>
<dbReference type="Proteomes" id="UP000076837">
    <property type="component" value="Unassembled WGS sequence"/>
</dbReference>
<feature type="compositionally biased region" description="Polar residues" evidence="1">
    <location>
        <begin position="71"/>
        <end position="91"/>
    </location>
</feature>
<evidence type="ECO:0000313" key="3">
    <source>
        <dbReference type="Proteomes" id="UP000076837"/>
    </source>
</evidence>
<dbReference type="OrthoDB" id="3799883at2759"/>
<organism evidence="2 3">
    <name type="scientific">Didymella rabiei</name>
    <name type="common">Chickpea ascochyta blight fungus</name>
    <name type="synonym">Mycosphaerella rabiei</name>
    <dbReference type="NCBI Taxonomy" id="5454"/>
    <lineage>
        <taxon>Eukaryota</taxon>
        <taxon>Fungi</taxon>
        <taxon>Dikarya</taxon>
        <taxon>Ascomycota</taxon>
        <taxon>Pezizomycotina</taxon>
        <taxon>Dothideomycetes</taxon>
        <taxon>Pleosporomycetidae</taxon>
        <taxon>Pleosporales</taxon>
        <taxon>Pleosporineae</taxon>
        <taxon>Didymellaceae</taxon>
        <taxon>Ascochyta</taxon>
    </lineage>
</organism>
<name>A0A162ZPS4_DIDRA</name>
<evidence type="ECO:0000256" key="1">
    <source>
        <dbReference type="SAM" id="MobiDB-lite"/>
    </source>
</evidence>
<feature type="region of interest" description="Disordered" evidence="1">
    <location>
        <begin position="1"/>
        <end position="93"/>
    </location>
</feature>